<sequence length="147" mass="15909">MFPFTRGITVWAMAVLSTASWACDEHLPVRGGITASASGDRSIEITNEADGKFRIYVDEHDIPLSVKAAKAQIDIQRDGKVRSHPMQPTADGTAVVLNGAQIKHGDMLRVVINLPNRQAIVSELRYTGMNPIAQAVSMSSKPAARAR</sequence>
<dbReference type="AlphaFoldDB" id="A0AAW9QEQ8"/>
<reference evidence="2 3" key="1">
    <citation type="submission" date="2024-02" db="EMBL/GenBank/DDBJ databases">
        <title>Genome sequence of Aquincola sp. MAHUQ-54.</title>
        <authorList>
            <person name="Huq M.A."/>
        </authorList>
    </citation>
    <scope>NUCLEOTIDE SEQUENCE [LARGE SCALE GENOMIC DNA]</scope>
    <source>
        <strain evidence="2 3">MAHUQ-54</strain>
    </source>
</reference>
<dbReference type="EMBL" id="JAZIBG010000019">
    <property type="protein sequence ID" value="MEF7613535.1"/>
    <property type="molecule type" value="Genomic_DNA"/>
</dbReference>
<feature type="signal peptide" evidence="1">
    <location>
        <begin position="1"/>
        <end position="22"/>
    </location>
</feature>
<accession>A0AAW9QEQ8</accession>
<organism evidence="2 3">
    <name type="scientific">Aquincola agrisoli</name>
    <dbReference type="NCBI Taxonomy" id="3119538"/>
    <lineage>
        <taxon>Bacteria</taxon>
        <taxon>Pseudomonadati</taxon>
        <taxon>Pseudomonadota</taxon>
        <taxon>Betaproteobacteria</taxon>
        <taxon>Burkholderiales</taxon>
        <taxon>Sphaerotilaceae</taxon>
        <taxon>Aquincola</taxon>
    </lineage>
</organism>
<keyword evidence="1" id="KW-0732">Signal</keyword>
<gene>
    <name evidence="2" type="ORF">V4F39_06385</name>
</gene>
<evidence type="ECO:0000256" key="1">
    <source>
        <dbReference type="SAM" id="SignalP"/>
    </source>
</evidence>
<proteinExistence type="predicted"/>
<evidence type="ECO:0008006" key="4">
    <source>
        <dbReference type="Google" id="ProtNLM"/>
    </source>
</evidence>
<name>A0AAW9QEQ8_9BURK</name>
<dbReference type="Proteomes" id="UP001336250">
    <property type="component" value="Unassembled WGS sequence"/>
</dbReference>
<keyword evidence="3" id="KW-1185">Reference proteome</keyword>
<protein>
    <recommendedName>
        <fullName evidence="4">Copper chaperone PCu(A)C</fullName>
    </recommendedName>
</protein>
<feature type="chain" id="PRO_5043353685" description="Copper chaperone PCu(A)C" evidence="1">
    <location>
        <begin position="23"/>
        <end position="147"/>
    </location>
</feature>
<evidence type="ECO:0000313" key="2">
    <source>
        <dbReference type="EMBL" id="MEF7613535.1"/>
    </source>
</evidence>
<comment type="caution">
    <text evidence="2">The sequence shown here is derived from an EMBL/GenBank/DDBJ whole genome shotgun (WGS) entry which is preliminary data.</text>
</comment>
<dbReference type="RefSeq" id="WP_332288479.1">
    <property type="nucleotide sequence ID" value="NZ_JAZIBG010000019.1"/>
</dbReference>
<evidence type="ECO:0000313" key="3">
    <source>
        <dbReference type="Proteomes" id="UP001336250"/>
    </source>
</evidence>